<gene>
    <name evidence="2" type="ORF">V1264_007715</name>
</gene>
<evidence type="ECO:0000256" key="1">
    <source>
        <dbReference type="SAM" id="Phobius"/>
    </source>
</evidence>
<protein>
    <recommendedName>
        <fullName evidence="4">Phytanoyl-CoA dioxygenase</fullName>
    </recommendedName>
</protein>
<reference evidence="2 3" key="1">
    <citation type="submission" date="2024-02" db="EMBL/GenBank/DDBJ databases">
        <title>Chromosome-scale genome assembly of the rough periwinkle Littorina saxatilis.</title>
        <authorList>
            <person name="De Jode A."/>
            <person name="Faria R."/>
            <person name="Formenti G."/>
            <person name="Sims Y."/>
            <person name="Smith T.P."/>
            <person name="Tracey A."/>
            <person name="Wood J.M.D."/>
            <person name="Zagrodzka Z.B."/>
            <person name="Johannesson K."/>
            <person name="Butlin R.K."/>
            <person name="Leder E.H."/>
        </authorList>
    </citation>
    <scope>NUCLEOTIDE SEQUENCE [LARGE SCALE GENOMIC DNA]</scope>
    <source>
        <strain evidence="2">Snail1</strain>
        <tissue evidence="2">Muscle</tissue>
    </source>
</reference>
<dbReference type="EMBL" id="JBAMIC010000019">
    <property type="protein sequence ID" value="KAK7094040.1"/>
    <property type="molecule type" value="Genomic_DNA"/>
</dbReference>
<dbReference type="InterPro" id="IPR008775">
    <property type="entry name" value="Phytyl_CoA_dOase-like"/>
</dbReference>
<organism evidence="2 3">
    <name type="scientific">Littorina saxatilis</name>
    <dbReference type="NCBI Taxonomy" id="31220"/>
    <lineage>
        <taxon>Eukaryota</taxon>
        <taxon>Metazoa</taxon>
        <taxon>Spiralia</taxon>
        <taxon>Lophotrochozoa</taxon>
        <taxon>Mollusca</taxon>
        <taxon>Gastropoda</taxon>
        <taxon>Caenogastropoda</taxon>
        <taxon>Littorinimorpha</taxon>
        <taxon>Littorinoidea</taxon>
        <taxon>Littorinidae</taxon>
        <taxon>Littorina</taxon>
    </lineage>
</organism>
<comment type="caution">
    <text evidence="2">The sequence shown here is derived from an EMBL/GenBank/DDBJ whole genome shotgun (WGS) entry which is preliminary data.</text>
</comment>
<keyword evidence="1" id="KW-0812">Transmembrane</keyword>
<dbReference type="PANTHER" id="PTHR31630:SF6">
    <property type="entry name" value="PHYTANOYL-COA DIOXYGENASE-RELATED"/>
    <property type="match status" value="1"/>
</dbReference>
<dbReference type="Gene3D" id="2.60.120.620">
    <property type="entry name" value="q2cbj1_9rhob like domain"/>
    <property type="match status" value="1"/>
</dbReference>
<evidence type="ECO:0000313" key="3">
    <source>
        <dbReference type="Proteomes" id="UP001374579"/>
    </source>
</evidence>
<dbReference type="SUPFAM" id="SSF51197">
    <property type="entry name" value="Clavaminate synthase-like"/>
    <property type="match status" value="1"/>
</dbReference>
<name>A0AAN9G4W5_9CAEN</name>
<evidence type="ECO:0000313" key="2">
    <source>
        <dbReference type="EMBL" id="KAK7094040.1"/>
    </source>
</evidence>
<keyword evidence="3" id="KW-1185">Reference proteome</keyword>
<keyword evidence="1" id="KW-0472">Membrane</keyword>
<dbReference type="Proteomes" id="UP001374579">
    <property type="component" value="Unassembled WGS sequence"/>
</dbReference>
<keyword evidence="1" id="KW-1133">Transmembrane helix</keyword>
<sequence>MALLKPRHRDDLRRQGYTVVKGVLTEEECTQYIQEYRDWIKDNFDEGLFPHCSNSLIQRYSIGHLSPSWSVRLKAQPVFAELWETQELLSSTDAVVIGRPPEEGEEAFHTLDKSWLHNDQGAGRIGLHAYQGAVYLETANMDDWVFECMDGSHKLLEKFYEEHPEEREASINSDKDHLRLEEKHVKWFRERGCLRRRVAVPARGSIVLWDSRLVHNNVRPIRGRSNPGRWRWAVMVCMTPACWADKDSLRLKRKAYRELRMTTHWPSNGVRLFPNALPEGAPRAKHPLKKLPEVAKTLEALQLAGVMPYKKLQKKSEAGAGSNNNLYTPKFSPDYKPPKQPPSSNNCGWIVVAVVSTIVCVVSIFAFVYIYNNPQSKYFRMGF</sequence>
<feature type="transmembrane region" description="Helical" evidence="1">
    <location>
        <begin position="348"/>
        <end position="371"/>
    </location>
</feature>
<dbReference type="Pfam" id="PF05721">
    <property type="entry name" value="PhyH"/>
    <property type="match status" value="1"/>
</dbReference>
<dbReference type="PANTHER" id="PTHR31630">
    <property type="entry name" value="PHYTANOYL-COA DIOXYGENASE-RELATED-RELATED"/>
    <property type="match status" value="1"/>
</dbReference>
<accession>A0AAN9G4W5</accession>
<evidence type="ECO:0008006" key="4">
    <source>
        <dbReference type="Google" id="ProtNLM"/>
    </source>
</evidence>
<dbReference type="AlphaFoldDB" id="A0AAN9G4W5"/>
<proteinExistence type="predicted"/>